<sequence>MNDSDFSDNQEEGDEGHDEVLDPDNPEHAFAIIEKNYMKTIIELENRKDAAQFADDFNKLFDAYYNTYIIHKETETQYDCLEKDLDEKRAKLEVAIKVTEADKTTIHTLKVEIEKAWELADAAHAREQLAQEIIDNLRAQVENLNAEIEFKNKMNQDTDDVGDLSKHKDGLERERDKLMNEVTQLTTKLVNAIGYQEELEKKTSMADIKINELTNQLEDHAADMLRERRAKEELVNDLAEERKKIEDRDLEIRNTRENVVEQGKRIAKLEIDVRDHRYIIDRLNKENEVATNKVAKLQDDYNTTAFDLEKTKSMFQKKQTDLKSAEEENTRLKTDLAKLIKAKELADKRIVMLNGDKDEINIDRHYMRQRIAVLEKEVDDYKRFMEEDRRALEAASKDKEGLNKTIQRHQAAARDQEKLIQIQNQSKKKLEIELDTFFIESGKQKKQIHQLERERDKLAEEQLELTKTIEDNMDDIRAKKAQIFDLKRTIQEKEMQVRQQQNIYEAIRADRNSLQKSLQESTAECGELKKKLKIVFHQTEQLKEDVAMKEKLLVKDENTLRKAAKEKDNLRIEVMAGLNQIRELRKDVKEQKDEEKRLHKTILAHEKVIRSQIKDTEQLMNERDVLGSQLVRRNDEIALLHEKIKILRSTLSRGETQYDQRLQDIKLLKIVIKRMRQEKMLIAKSMNNMVDLRQEIFHLERDLTQARLQCKALEQEAQNPLNIHRWRKLEGSDPEVVDLLQKIRSLQKRLLQQASQAVEKERKLKEAERLYLNLRKVLAKQPGPGIRDELVKTQRSLKNRGNKLKCLVAELNMSELKAAEYKTDVEKLAEELREIKEKYFQEKKTNHVLRMAQRNSDRPNSPSSMVVKDAQAHSQTSFTGGGFRMSVPQSQQIPIK</sequence>
<feature type="compositionally biased region" description="Polar residues" evidence="3">
    <location>
        <begin position="887"/>
        <end position="896"/>
    </location>
</feature>
<dbReference type="PANTHER" id="PTHR32083:SF0">
    <property type="entry name" value="CILIA AND FLAGELLA-ASSOCIATED PROTEIN 58"/>
    <property type="match status" value="1"/>
</dbReference>
<organism evidence="5 6">
    <name type="scientific">Ceutorhynchus assimilis</name>
    <name type="common">cabbage seed weevil</name>
    <dbReference type="NCBI Taxonomy" id="467358"/>
    <lineage>
        <taxon>Eukaryota</taxon>
        <taxon>Metazoa</taxon>
        <taxon>Ecdysozoa</taxon>
        <taxon>Arthropoda</taxon>
        <taxon>Hexapoda</taxon>
        <taxon>Insecta</taxon>
        <taxon>Pterygota</taxon>
        <taxon>Neoptera</taxon>
        <taxon>Endopterygota</taxon>
        <taxon>Coleoptera</taxon>
        <taxon>Polyphaga</taxon>
        <taxon>Cucujiformia</taxon>
        <taxon>Curculionidae</taxon>
        <taxon>Ceutorhynchinae</taxon>
        <taxon>Ceutorhynchus</taxon>
    </lineage>
</organism>
<protein>
    <recommendedName>
        <fullName evidence="4">Cilia- and flagella-associated protein 58 central coiled coil domain-containing protein</fullName>
    </recommendedName>
</protein>
<feature type="coiled-coil region" evidence="2">
    <location>
        <begin position="127"/>
        <end position="342"/>
    </location>
</feature>
<evidence type="ECO:0000313" key="6">
    <source>
        <dbReference type="Proteomes" id="UP001152799"/>
    </source>
</evidence>
<dbReference type="PANTHER" id="PTHR32083">
    <property type="entry name" value="CILIA AND FLAGELLA-ASSOCIATED PROTEIN 58-RELATED"/>
    <property type="match status" value="1"/>
</dbReference>
<dbReference type="Gene3D" id="1.10.287.1490">
    <property type="match status" value="1"/>
</dbReference>
<feature type="coiled-coil region" evidence="2">
    <location>
        <begin position="71"/>
        <end position="98"/>
    </location>
</feature>
<reference evidence="5" key="1">
    <citation type="submission" date="2022-01" db="EMBL/GenBank/DDBJ databases">
        <authorList>
            <person name="King R."/>
        </authorList>
    </citation>
    <scope>NUCLEOTIDE SEQUENCE</scope>
</reference>
<feature type="region of interest" description="Disordered" evidence="3">
    <location>
        <begin position="1"/>
        <end position="24"/>
    </location>
</feature>
<dbReference type="GO" id="GO:0005856">
    <property type="term" value="C:cytoskeleton"/>
    <property type="evidence" value="ECO:0007669"/>
    <property type="project" value="TreeGrafter"/>
</dbReference>
<dbReference type="EMBL" id="OU892283">
    <property type="protein sequence ID" value="CAG9771320.1"/>
    <property type="molecule type" value="Genomic_DNA"/>
</dbReference>
<feature type="coiled-coil region" evidence="2">
    <location>
        <begin position="743"/>
        <end position="777"/>
    </location>
</feature>
<evidence type="ECO:0000259" key="4">
    <source>
        <dbReference type="Pfam" id="PF21771"/>
    </source>
</evidence>
<feature type="coiled-coil region" evidence="2">
    <location>
        <begin position="811"/>
        <end position="845"/>
    </location>
</feature>
<dbReference type="OrthoDB" id="264785at2759"/>
<proteinExistence type="predicted"/>
<keyword evidence="6" id="KW-1185">Reference proteome</keyword>
<evidence type="ECO:0000256" key="2">
    <source>
        <dbReference type="SAM" id="Coils"/>
    </source>
</evidence>
<evidence type="ECO:0000256" key="3">
    <source>
        <dbReference type="SAM" id="MobiDB-lite"/>
    </source>
</evidence>
<keyword evidence="1 2" id="KW-0175">Coiled coil</keyword>
<dbReference type="InterPro" id="IPR049270">
    <property type="entry name" value="CFAP58_CC"/>
</dbReference>
<name>A0A9N9QRZ2_9CUCU</name>
<accession>A0A9N9QRZ2</accession>
<evidence type="ECO:0000256" key="1">
    <source>
        <dbReference type="ARBA" id="ARBA00023054"/>
    </source>
</evidence>
<feature type="coiled-coil region" evidence="2">
    <location>
        <begin position="682"/>
        <end position="716"/>
    </location>
</feature>
<feature type="region of interest" description="Disordered" evidence="3">
    <location>
        <begin position="871"/>
        <end position="896"/>
    </location>
</feature>
<dbReference type="Proteomes" id="UP001152799">
    <property type="component" value="Chromosome 7"/>
</dbReference>
<dbReference type="Pfam" id="PF21771">
    <property type="entry name" value="CFAP58_CC"/>
    <property type="match status" value="1"/>
</dbReference>
<evidence type="ECO:0000313" key="5">
    <source>
        <dbReference type="EMBL" id="CAG9771320.1"/>
    </source>
</evidence>
<feature type="coiled-coil region" evidence="2">
    <location>
        <begin position="385"/>
        <end position="601"/>
    </location>
</feature>
<gene>
    <name evidence="5" type="ORF">CEUTPL_LOCUS11756</name>
</gene>
<dbReference type="AlphaFoldDB" id="A0A9N9QRZ2"/>
<feature type="domain" description="Cilia- and flagella-associated protein 58 central coiled coil" evidence="4">
    <location>
        <begin position="382"/>
        <end position="683"/>
    </location>
</feature>